<sequence>MVTVAAFYRFIAIEDPAALQAELRSAFTEEELRGTLLIAPEGINGTLAASSEVIERLLTLLAERTGLERPAVKFSRAAENPFGRLKFKVKQEILAFRRAVVDPSKAGTYVAPKDWNALIADPEVLVLDTRNTYETEVGTFRGAVDPKIETFSEFATYARNELDPARHTKVAMFCTGGIRCEKASAFLLQEGFAEVYHLEGGILRYLEEIPVEESTWIGECFVFDRRREVGSEDLGLDQADAHLASPTDPSASVPSHS</sequence>
<dbReference type="RefSeq" id="WP_128914021.1">
    <property type="nucleotide sequence ID" value="NZ_RDSM01000002.1"/>
</dbReference>
<evidence type="ECO:0000313" key="5">
    <source>
        <dbReference type="Proteomes" id="UP000289437"/>
    </source>
</evidence>
<keyword evidence="1" id="KW-0819">tRNA processing</keyword>
<dbReference type="GO" id="GO:0016705">
    <property type="term" value="F:oxidoreductase activity, acting on paired donors, with incorporation or reduction of molecular oxygen"/>
    <property type="evidence" value="ECO:0007669"/>
    <property type="project" value="UniProtKB-UniRule"/>
</dbReference>
<feature type="domain" description="Rhodanese" evidence="3">
    <location>
        <begin position="120"/>
        <end position="214"/>
    </location>
</feature>
<dbReference type="SMART" id="SM00450">
    <property type="entry name" value="RHOD"/>
    <property type="match status" value="1"/>
</dbReference>
<dbReference type="SUPFAM" id="SSF52821">
    <property type="entry name" value="Rhodanese/Cell cycle control phosphatase"/>
    <property type="match status" value="1"/>
</dbReference>
<dbReference type="NCBIfam" id="NF001136">
    <property type="entry name" value="PRK00142.1-4"/>
    <property type="match status" value="1"/>
</dbReference>
<dbReference type="GO" id="GO:0006400">
    <property type="term" value="P:tRNA modification"/>
    <property type="evidence" value="ECO:0007669"/>
    <property type="project" value="UniProtKB-UniRule"/>
</dbReference>
<feature type="compositionally biased region" description="Polar residues" evidence="2">
    <location>
        <begin position="247"/>
        <end position="257"/>
    </location>
</feature>
<keyword evidence="5" id="KW-1185">Reference proteome</keyword>
<dbReference type="Gene3D" id="3.40.250.10">
    <property type="entry name" value="Rhodanese-like domain"/>
    <property type="match status" value="1"/>
</dbReference>
<keyword evidence="1" id="KW-0560">Oxidoreductase</keyword>
<dbReference type="Pfam" id="PF17773">
    <property type="entry name" value="UPF0176_N"/>
    <property type="match status" value="1"/>
</dbReference>
<dbReference type="HAMAP" id="MF_00469">
    <property type="entry name" value="TrhO"/>
    <property type="match status" value="1"/>
</dbReference>
<dbReference type="InterPro" id="IPR036873">
    <property type="entry name" value="Rhodanese-like_dom_sf"/>
</dbReference>
<dbReference type="EMBL" id="RDSM01000002">
    <property type="protein sequence ID" value="RXH56585.1"/>
    <property type="molecule type" value="Genomic_DNA"/>
</dbReference>
<gene>
    <name evidence="1" type="primary">trhO</name>
    <name evidence="4" type="ORF">GRAN_3442</name>
</gene>
<evidence type="ECO:0000259" key="3">
    <source>
        <dbReference type="PROSITE" id="PS50206"/>
    </source>
</evidence>
<dbReference type="Gene3D" id="3.30.70.100">
    <property type="match status" value="1"/>
</dbReference>
<reference evidence="4 5" key="1">
    <citation type="submission" date="2018-11" db="EMBL/GenBank/DDBJ databases">
        <authorList>
            <person name="Mardanov A.V."/>
            <person name="Ravin N.V."/>
            <person name="Dedysh S.N."/>
        </authorList>
    </citation>
    <scope>NUCLEOTIDE SEQUENCE [LARGE SCALE GENOMIC DNA]</scope>
    <source>
        <strain evidence="4 5">AF10</strain>
    </source>
</reference>
<proteinExistence type="inferred from homology"/>
<reference evidence="5" key="2">
    <citation type="submission" date="2019-02" db="EMBL/GenBank/DDBJ databases">
        <title>Granulicella sibirica sp. nov., a psychrotolerant acidobacterium isolated from an organic soil layer in forested tundra, West Siberia.</title>
        <authorList>
            <person name="Oshkin I.Y."/>
            <person name="Kulichevskaya I.S."/>
            <person name="Rijpstra W.I.C."/>
            <person name="Sinninghe Damste J.S."/>
            <person name="Rakitin A.L."/>
            <person name="Ravin N.V."/>
            <person name="Dedysh S.N."/>
        </authorList>
    </citation>
    <scope>NUCLEOTIDE SEQUENCE [LARGE SCALE GENOMIC DNA]</scope>
    <source>
        <strain evidence="5">AF10</strain>
    </source>
</reference>
<name>A0A4Q0SZ98_9BACT</name>
<protein>
    <recommendedName>
        <fullName evidence="1">tRNA uridine(34) hydroxylase</fullName>
        <ecNumber evidence="1">1.14.-.-</ecNumber>
    </recommendedName>
    <alternativeName>
        <fullName evidence="1">tRNA hydroxylation protein O</fullName>
    </alternativeName>
</protein>
<dbReference type="InterPro" id="IPR020936">
    <property type="entry name" value="TrhO"/>
</dbReference>
<dbReference type="OrthoDB" id="9778326at2"/>
<dbReference type="Proteomes" id="UP000289437">
    <property type="component" value="Unassembled WGS sequence"/>
</dbReference>
<comment type="caution">
    <text evidence="4">The sequence shown here is derived from an EMBL/GenBank/DDBJ whole genome shotgun (WGS) entry which is preliminary data.</text>
</comment>
<accession>A0A4Q0SZ98</accession>
<dbReference type="EC" id="1.14.-.-" evidence="1"/>
<comment type="similarity">
    <text evidence="1">Belongs to the TrhO family.</text>
</comment>
<evidence type="ECO:0000256" key="2">
    <source>
        <dbReference type="SAM" id="MobiDB-lite"/>
    </source>
</evidence>
<dbReference type="InterPro" id="IPR040503">
    <property type="entry name" value="TRHO_N"/>
</dbReference>
<feature type="region of interest" description="Disordered" evidence="2">
    <location>
        <begin position="237"/>
        <end position="257"/>
    </location>
</feature>
<dbReference type="CDD" id="cd01518">
    <property type="entry name" value="RHOD_YceA"/>
    <property type="match status" value="1"/>
</dbReference>
<dbReference type="InterPro" id="IPR001763">
    <property type="entry name" value="Rhodanese-like_dom"/>
</dbReference>
<comment type="function">
    <text evidence="1">Catalyzes oxygen-dependent 5-hydroxyuridine (ho5U) modification at position 34 in tRNAs.</text>
</comment>
<dbReference type="PANTHER" id="PTHR43268:SF3">
    <property type="entry name" value="RHODANESE-LIKE DOMAIN-CONTAINING PROTEIN 7-RELATED"/>
    <property type="match status" value="1"/>
</dbReference>
<dbReference type="Pfam" id="PF00581">
    <property type="entry name" value="Rhodanese"/>
    <property type="match status" value="1"/>
</dbReference>
<evidence type="ECO:0000256" key="1">
    <source>
        <dbReference type="HAMAP-Rule" id="MF_00469"/>
    </source>
</evidence>
<organism evidence="4 5">
    <name type="scientific">Granulicella sibirica</name>
    <dbReference type="NCBI Taxonomy" id="2479048"/>
    <lineage>
        <taxon>Bacteria</taxon>
        <taxon>Pseudomonadati</taxon>
        <taxon>Acidobacteriota</taxon>
        <taxon>Terriglobia</taxon>
        <taxon>Terriglobales</taxon>
        <taxon>Acidobacteriaceae</taxon>
        <taxon>Granulicella</taxon>
    </lineage>
</organism>
<dbReference type="PANTHER" id="PTHR43268">
    <property type="entry name" value="THIOSULFATE SULFURTRANSFERASE/RHODANESE-LIKE DOMAIN-CONTAINING PROTEIN 2"/>
    <property type="match status" value="1"/>
</dbReference>
<evidence type="ECO:0000313" key="4">
    <source>
        <dbReference type="EMBL" id="RXH56585.1"/>
    </source>
</evidence>
<dbReference type="AlphaFoldDB" id="A0A4Q0SZ98"/>
<dbReference type="PROSITE" id="PS50206">
    <property type="entry name" value="RHODANESE_3"/>
    <property type="match status" value="1"/>
</dbReference>
<comment type="catalytic activity">
    <reaction evidence="1">
        <text>uridine(34) in tRNA + AH2 + O2 = 5-hydroxyuridine(34) in tRNA + A + H2O</text>
        <dbReference type="Rhea" id="RHEA:64224"/>
        <dbReference type="Rhea" id="RHEA-COMP:11727"/>
        <dbReference type="Rhea" id="RHEA-COMP:13381"/>
        <dbReference type="ChEBI" id="CHEBI:13193"/>
        <dbReference type="ChEBI" id="CHEBI:15377"/>
        <dbReference type="ChEBI" id="CHEBI:15379"/>
        <dbReference type="ChEBI" id="CHEBI:17499"/>
        <dbReference type="ChEBI" id="CHEBI:65315"/>
        <dbReference type="ChEBI" id="CHEBI:136877"/>
    </reaction>
</comment>